<evidence type="ECO:0000256" key="2">
    <source>
        <dbReference type="ARBA" id="ARBA00022475"/>
    </source>
</evidence>
<gene>
    <name evidence="7" type="ORF">GE300_03435</name>
</gene>
<keyword evidence="2" id="KW-1003">Cell membrane</keyword>
<dbReference type="CDD" id="cd07984">
    <property type="entry name" value="LPLAT_LABLAT-like"/>
    <property type="match status" value="1"/>
</dbReference>
<name>A0A6L5YXT0_9RHOB</name>
<keyword evidence="5" id="KW-0472">Membrane</keyword>
<evidence type="ECO:0000256" key="1">
    <source>
        <dbReference type="ARBA" id="ARBA00004533"/>
    </source>
</evidence>
<proteinExistence type="predicted"/>
<dbReference type="EMBL" id="WIND01000002">
    <property type="protein sequence ID" value="MSU88672.1"/>
    <property type="molecule type" value="Genomic_DNA"/>
</dbReference>
<evidence type="ECO:0000256" key="5">
    <source>
        <dbReference type="ARBA" id="ARBA00023136"/>
    </source>
</evidence>
<comment type="subcellular location">
    <subcellularLocation>
        <location evidence="1">Cell inner membrane</location>
    </subcellularLocation>
</comment>
<dbReference type="GO" id="GO:0016746">
    <property type="term" value="F:acyltransferase activity"/>
    <property type="evidence" value="ECO:0007669"/>
    <property type="project" value="UniProtKB-KW"/>
</dbReference>
<dbReference type="Proteomes" id="UP000474957">
    <property type="component" value="Unassembled WGS sequence"/>
</dbReference>
<accession>A0A6L5YXT0</accession>
<dbReference type="RefSeq" id="WP_154444952.1">
    <property type="nucleotide sequence ID" value="NZ_WIND01000002.1"/>
</dbReference>
<comment type="caution">
    <text evidence="7">The sequence shown here is derived from an EMBL/GenBank/DDBJ whole genome shotgun (WGS) entry which is preliminary data.</text>
</comment>
<keyword evidence="3" id="KW-0997">Cell inner membrane</keyword>
<keyword evidence="4 7" id="KW-0808">Transferase</keyword>
<evidence type="ECO:0000313" key="8">
    <source>
        <dbReference type="Proteomes" id="UP000474957"/>
    </source>
</evidence>
<evidence type="ECO:0000256" key="6">
    <source>
        <dbReference type="ARBA" id="ARBA00023315"/>
    </source>
</evidence>
<dbReference type="PANTHER" id="PTHR30606">
    <property type="entry name" value="LIPID A BIOSYNTHESIS LAUROYL ACYLTRANSFERASE"/>
    <property type="match status" value="1"/>
</dbReference>
<reference evidence="7 8" key="1">
    <citation type="submission" date="2019-10" db="EMBL/GenBank/DDBJ databases">
        <title>Cognatihalovulum marinum gen. nov. sp. nov., a new member of the family Rhodobacteraceae isolated from deep seawater of the Northwest Indian Ocean.</title>
        <authorList>
            <person name="Ruan C."/>
            <person name="Wang J."/>
            <person name="Zheng X."/>
            <person name="Song L."/>
            <person name="Zhu Y."/>
            <person name="Huang Y."/>
            <person name="Lu Z."/>
            <person name="Du W."/>
            <person name="Huang L."/>
            <person name="Dai X."/>
        </authorList>
    </citation>
    <scope>NUCLEOTIDE SEQUENCE [LARGE SCALE GENOMIC DNA]</scope>
    <source>
        <strain evidence="7 8">2CG4</strain>
    </source>
</reference>
<dbReference type="GO" id="GO:0005886">
    <property type="term" value="C:plasma membrane"/>
    <property type="evidence" value="ECO:0007669"/>
    <property type="project" value="UniProtKB-SubCell"/>
</dbReference>
<dbReference type="InterPro" id="IPR004960">
    <property type="entry name" value="LipA_acyltrans"/>
</dbReference>
<evidence type="ECO:0000256" key="3">
    <source>
        <dbReference type="ARBA" id="ARBA00022519"/>
    </source>
</evidence>
<sequence>MARLKSLGHFLQYAALRGLLAALSLVPRRRRPAVERWLGRRVILNVPALRRRITDNLALIYPDMPGAERDRLLRDIAGNTARNMIGLFDNADLIETAAERIEVPDSPALDAILQARAQGRGILFVSAHYGPFDAGRIGLRSRGVEVGALYRIQNNPWFDRFMIDRLARAGTPMVPRGRAGLRTLLRHLRSGGAMVILIDQKAAGVPLDFLGQPAMTSTDAAELALRHDLLLMTGVTRRIDDDRYRLHIVGPLPHDDPVRMTRRLNDLLSKQIRQDPSEWYWLHRRWARPKGTHSR</sequence>
<evidence type="ECO:0000256" key="4">
    <source>
        <dbReference type="ARBA" id="ARBA00022679"/>
    </source>
</evidence>
<dbReference type="PANTHER" id="PTHR30606:SF10">
    <property type="entry name" value="PHOSPHATIDYLINOSITOL MANNOSIDE ACYLTRANSFERASE"/>
    <property type="match status" value="1"/>
</dbReference>
<organism evidence="7 8">
    <name type="scientific">Halovulum marinum</name>
    <dbReference type="NCBI Taxonomy" id="2662447"/>
    <lineage>
        <taxon>Bacteria</taxon>
        <taxon>Pseudomonadati</taxon>
        <taxon>Pseudomonadota</taxon>
        <taxon>Alphaproteobacteria</taxon>
        <taxon>Rhodobacterales</taxon>
        <taxon>Paracoccaceae</taxon>
        <taxon>Halovulum</taxon>
    </lineage>
</organism>
<keyword evidence="6 7" id="KW-0012">Acyltransferase</keyword>
<dbReference type="AlphaFoldDB" id="A0A6L5YXT0"/>
<keyword evidence="8" id="KW-1185">Reference proteome</keyword>
<protein>
    <submittedName>
        <fullName evidence="7">Lauroyl acyltransferase</fullName>
    </submittedName>
</protein>
<evidence type="ECO:0000313" key="7">
    <source>
        <dbReference type="EMBL" id="MSU88672.1"/>
    </source>
</evidence>
<dbReference type="Pfam" id="PF03279">
    <property type="entry name" value="Lip_A_acyltrans"/>
    <property type="match status" value="1"/>
</dbReference>
<dbReference type="GO" id="GO:0009247">
    <property type="term" value="P:glycolipid biosynthetic process"/>
    <property type="evidence" value="ECO:0007669"/>
    <property type="project" value="UniProtKB-ARBA"/>
</dbReference>